<evidence type="ECO:0000313" key="2">
    <source>
        <dbReference type="EMBL" id="GFY29737.1"/>
    </source>
</evidence>
<feature type="domain" description="Integrase catalytic" evidence="1">
    <location>
        <begin position="187"/>
        <end position="390"/>
    </location>
</feature>
<dbReference type="Proteomes" id="UP000887159">
    <property type="component" value="Unassembled WGS sequence"/>
</dbReference>
<keyword evidence="3" id="KW-1185">Reference proteome</keyword>
<sequence length="507" mass="57878">MCFLVQNREILPIIDKCSSFLKLQRILAWCVRFKENARNPLQLTTGSLTVAELSTALIFLVRNVQYVSFAKEIWCLERRQPLPVSSNLLTLSPFLDERKILCVGGRLRHSNLPAQQKHPILIPNNHSICDLIIKHYHVLYLHTGTEATLANIRTRFWIVNGRSKVKGIIKQCIQCLKASAKGKNQRMADLPNARVSIARVFSKVGLDFCGPFHIKLISGRAKKVYKCYICIFVCFVVKAIHLEIVSNLSTEAFIGSLKRFISRRGRPSDIFSDNGTNFVGANNEFRKILKGLFKRESSEKFEDFLASESIQWHFNPPATPHFGGLWEAGVKSLKSHLKRVVGNNILTHEEFFTLVTQVEAVLNSRPLCSLSEDPNDDLALTPAHFLTGSPLTSLPDPDFKGIPMNRLRRWELVQRMTQTFWSRWTSDYLNRLQSRPKWYKGNQKFKVNEVILVKGENNSKLLNWNLAKIIEVHPGTDDVTRVVTLKTGKGVYKRPVNKLVKLPFNCN</sequence>
<protein>
    <submittedName>
        <fullName evidence="2">Integrase catalytic domain-containing protein</fullName>
    </submittedName>
</protein>
<dbReference type="GO" id="GO:0003676">
    <property type="term" value="F:nucleic acid binding"/>
    <property type="evidence" value="ECO:0007669"/>
    <property type="project" value="InterPro"/>
</dbReference>
<dbReference type="PANTHER" id="PTHR47331">
    <property type="entry name" value="PHD-TYPE DOMAIN-CONTAINING PROTEIN"/>
    <property type="match status" value="1"/>
</dbReference>
<organism evidence="2 3">
    <name type="scientific">Trichonephila clavipes</name>
    <name type="common">Golden silk orbweaver</name>
    <name type="synonym">Nephila clavipes</name>
    <dbReference type="NCBI Taxonomy" id="2585209"/>
    <lineage>
        <taxon>Eukaryota</taxon>
        <taxon>Metazoa</taxon>
        <taxon>Ecdysozoa</taxon>
        <taxon>Arthropoda</taxon>
        <taxon>Chelicerata</taxon>
        <taxon>Arachnida</taxon>
        <taxon>Araneae</taxon>
        <taxon>Araneomorphae</taxon>
        <taxon>Entelegynae</taxon>
        <taxon>Araneoidea</taxon>
        <taxon>Nephilidae</taxon>
        <taxon>Trichonephila</taxon>
    </lineage>
</organism>
<evidence type="ECO:0000259" key="1">
    <source>
        <dbReference type="PROSITE" id="PS50994"/>
    </source>
</evidence>
<evidence type="ECO:0000313" key="3">
    <source>
        <dbReference type="Proteomes" id="UP000887159"/>
    </source>
</evidence>
<dbReference type="PROSITE" id="PS50994">
    <property type="entry name" value="INTEGRASE"/>
    <property type="match status" value="1"/>
</dbReference>
<accession>A0A8X6W7H6</accession>
<proteinExistence type="predicted"/>
<dbReference type="InterPro" id="IPR041588">
    <property type="entry name" value="Integrase_H2C2"/>
</dbReference>
<gene>
    <name evidence="2" type="primary">AVEN_254298_1</name>
    <name evidence="2" type="ORF">TNCV_1813151</name>
</gene>
<dbReference type="EMBL" id="BMAU01021389">
    <property type="protein sequence ID" value="GFY29737.1"/>
    <property type="molecule type" value="Genomic_DNA"/>
</dbReference>
<dbReference type="Gene3D" id="3.30.420.10">
    <property type="entry name" value="Ribonuclease H-like superfamily/Ribonuclease H"/>
    <property type="match status" value="1"/>
</dbReference>
<dbReference type="Pfam" id="PF17921">
    <property type="entry name" value="Integrase_H2C2"/>
    <property type="match status" value="1"/>
</dbReference>
<dbReference type="SUPFAM" id="SSF53098">
    <property type="entry name" value="Ribonuclease H-like"/>
    <property type="match status" value="1"/>
</dbReference>
<dbReference type="Pfam" id="PF18701">
    <property type="entry name" value="DUF5641"/>
    <property type="match status" value="1"/>
</dbReference>
<dbReference type="GO" id="GO:0015074">
    <property type="term" value="P:DNA integration"/>
    <property type="evidence" value="ECO:0007669"/>
    <property type="project" value="InterPro"/>
</dbReference>
<dbReference type="Gene3D" id="1.10.340.70">
    <property type="match status" value="1"/>
</dbReference>
<comment type="caution">
    <text evidence="2">The sequence shown here is derived from an EMBL/GenBank/DDBJ whole genome shotgun (WGS) entry which is preliminary data.</text>
</comment>
<dbReference type="InterPro" id="IPR012337">
    <property type="entry name" value="RNaseH-like_sf"/>
</dbReference>
<dbReference type="InterPro" id="IPR040676">
    <property type="entry name" value="DUF5641"/>
</dbReference>
<name>A0A8X6W7H6_TRICX</name>
<dbReference type="InterPro" id="IPR001584">
    <property type="entry name" value="Integrase_cat-core"/>
</dbReference>
<reference evidence="2" key="1">
    <citation type="submission" date="2020-08" db="EMBL/GenBank/DDBJ databases">
        <title>Multicomponent nature underlies the extraordinary mechanical properties of spider dragline silk.</title>
        <authorList>
            <person name="Kono N."/>
            <person name="Nakamura H."/>
            <person name="Mori M."/>
            <person name="Yoshida Y."/>
            <person name="Ohtoshi R."/>
            <person name="Malay A.D."/>
            <person name="Moran D.A.P."/>
            <person name="Tomita M."/>
            <person name="Numata K."/>
            <person name="Arakawa K."/>
        </authorList>
    </citation>
    <scope>NUCLEOTIDE SEQUENCE</scope>
</reference>
<dbReference type="AlphaFoldDB" id="A0A8X6W7H6"/>
<dbReference type="InterPro" id="IPR036397">
    <property type="entry name" value="RNaseH_sf"/>
</dbReference>